<organism evidence="4 5">
    <name type="scientific">Rhizobium straminoryzae</name>
    <dbReference type="NCBI Taxonomy" id="1387186"/>
    <lineage>
        <taxon>Bacteria</taxon>
        <taxon>Pseudomonadati</taxon>
        <taxon>Pseudomonadota</taxon>
        <taxon>Alphaproteobacteria</taxon>
        <taxon>Hyphomicrobiales</taxon>
        <taxon>Rhizobiaceae</taxon>
        <taxon>Rhizobium/Agrobacterium group</taxon>
        <taxon>Rhizobium</taxon>
    </lineage>
</organism>
<evidence type="ECO:0000259" key="3">
    <source>
        <dbReference type="SMART" id="SM00822"/>
    </source>
</evidence>
<dbReference type="SUPFAM" id="SSF51735">
    <property type="entry name" value="NAD(P)-binding Rossmann-fold domains"/>
    <property type="match status" value="1"/>
</dbReference>
<dbReference type="PRINTS" id="PR00081">
    <property type="entry name" value="GDHRDH"/>
</dbReference>
<accession>A0A549TGZ2</accession>
<dbReference type="RefSeq" id="WP_142880749.1">
    <property type="nucleotide sequence ID" value="NZ_VJMG01000007.1"/>
</dbReference>
<dbReference type="GO" id="GO:0016614">
    <property type="term" value="F:oxidoreductase activity, acting on CH-OH group of donors"/>
    <property type="evidence" value="ECO:0007669"/>
    <property type="project" value="UniProtKB-ARBA"/>
</dbReference>
<evidence type="ECO:0000256" key="1">
    <source>
        <dbReference type="ARBA" id="ARBA00006484"/>
    </source>
</evidence>
<dbReference type="InterPro" id="IPR057326">
    <property type="entry name" value="KR_dom"/>
</dbReference>
<evidence type="ECO:0000256" key="2">
    <source>
        <dbReference type="ARBA" id="ARBA00023002"/>
    </source>
</evidence>
<protein>
    <submittedName>
        <fullName evidence="4">SDR family oxidoreductase</fullName>
    </submittedName>
</protein>
<evidence type="ECO:0000313" key="5">
    <source>
        <dbReference type="Proteomes" id="UP000316801"/>
    </source>
</evidence>
<dbReference type="FunFam" id="3.40.50.720:FF:000084">
    <property type="entry name" value="Short-chain dehydrogenase reductase"/>
    <property type="match status" value="1"/>
</dbReference>
<sequence>MSGQSVALVTGAATGIGAAIARRLAQSGFAIVASDITACDETVRSIQETGGNALSIEADIASEDAFARRFDHSEDRFGGVDVLVNNAGIMIRKPMVDITDAEFDRQIAVNLTGTFRGLREAARRLRSGGRIISISSSVATMASPNYSIYAATKSAVETMTSVLAKELRGRNITVNAVAPGATATDLFLTDKSPEAIEAFARLAPLERIGTPGEIAFVVAFLAGPEGAWINGQTIHANGGVV</sequence>
<comment type="caution">
    <text evidence="4">The sequence shown here is derived from an EMBL/GenBank/DDBJ whole genome shotgun (WGS) entry which is preliminary data.</text>
</comment>
<dbReference type="EMBL" id="VJMG01000007">
    <property type="protein sequence ID" value="TRL42108.1"/>
    <property type="molecule type" value="Genomic_DNA"/>
</dbReference>
<dbReference type="PANTHER" id="PTHR48107:SF7">
    <property type="entry name" value="RE15974P"/>
    <property type="match status" value="1"/>
</dbReference>
<dbReference type="PANTHER" id="PTHR48107">
    <property type="entry name" value="NADPH-DEPENDENT ALDEHYDE REDUCTASE-LIKE PROTEIN, CHLOROPLASTIC-RELATED"/>
    <property type="match status" value="1"/>
</dbReference>
<dbReference type="AlphaFoldDB" id="A0A549TGZ2"/>
<comment type="similarity">
    <text evidence="1">Belongs to the short-chain dehydrogenases/reductases (SDR) family.</text>
</comment>
<dbReference type="InterPro" id="IPR020904">
    <property type="entry name" value="Sc_DH/Rdtase_CS"/>
</dbReference>
<dbReference type="Pfam" id="PF13561">
    <property type="entry name" value="adh_short_C2"/>
    <property type="match status" value="1"/>
</dbReference>
<name>A0A549TGZ2_9HYPH</name>
<dbReference type="InterPro" id="IPR002347">
    <property type="entry name" value="SDR_fam"/>
</dbReference>
<feature type="domain" description="Ketoreductase" evidence="3">
    <location>
        <begin position="5"/>
        <end position="180"/>
    </location>
</feature>
<dbReference type="PROSITE" id="PS00061">
    <property type="entry name" value="ADH_SHORT"/>
    <property type="match status" value="1"/>
</dbReference>
<dbReference type="PRINTS" id="PR00080">
    <property type="entry name" value="SDRFAMILY"/>
</dbReference>
<gene>
    <name evidence="4" type="ORF">FNA46_02415</name>
</gene>
<keyword evidence="2" id="KW-0560">Oxidoreductase</keyword>
<dbReference type="InterPro" id="IPR036291">
    <property type="entry name" value="NAD(P)-bd_dom_sf"/>
</dbReference>
<dbReference type="Gene3D" id="3.40.50.720">
    <property type="entry name" value="NAD(P)-binding Rossmann-like Domain"/>
    <property type="match status" value="1"/>
</dbReference>
<proteinExistence type="inferred from homology"/>
<keyword evidence="5" id="KW-1185">Reference proteome</keyword>
<reference evidence="4 5" key="1">
    <citation type="submission" date="2019-07" db="EMBL/GenBank/DDBJ databases">
        <title>Ln-dependent methylotrophs.</title>
        <authorList>
            <person name="Tani A."/>
        </authorList>
    </citation>
    <scope>NUCLEOTIDE SEQUENCE [LARGE SCALE GENOMIC DNA]</scope>
    <source>
        <strain evidence="4 5">SM12</strain>
    </source>
</reference>
<dbReference type="SMART" id="SM00822">
    <property type="entry name" value="PKS_KR"/>
    <property type="match status" value="1"/>
</dbReference>
<evidence type="ECO:0000313" key="4">
    <source>
        <dbReference type="EMBL" id="TRL42108.1"/>
    </source>
</evidence>
<dbReference type="Proteomes" id="UP000316801">
    <property type="component" value="Unassembled WGS sequence"/>
</dbReference>